<dbReference type="GO" id="GO:0005576">
    <property type="term" value="C:extracellular region"/>
    <property type="evidence" value="ECO:0007669"/>
    <property type="project" value="TreeGrafter"/>
</dbReference>
<dbReference type="PANTHER" id="PTHR30085:SF6">
    <property type="entry name" value="ABC TRANSPORTER GLUTAMINE-BINDING PROTEIN GLNH"/>
    <property type="match status" value="1"/>
</dbReference>
<dbReference type="InterPro" id="IPR019546">
    <property type="entry name" value="TAT_signal_bac_arc"/>
</dbReference>
<dbReference type="NCBIfam" id="TIGR01409">
    <property type="entry name" value="TAT_signal_seq"/>
    <property type="match status" value="1"/>
</dbReference>
<name>B6G852_9ACTN</name>
<evidence type="ECO:0000313" key="5">
    <source>
        <dbReference type="EMBL" id="EEA91565.1"/>
    </source>
</evidence>
<comment type="similarity">
    <text evidence="1">Belongs to the bacterial solute-binding protein 3 family.</text>
</comment>
<proteinExistence type="inferred from homology"/>
<dbReference type="GO" id="GO:0006865">
    <property type="term" value="P:amino acid transport"/>
    <property type="evidence" value="ECO:0007669"/>
    <property type="project" value="TreeGrafter"/>
</dbReference>
<dbReference type="EMBL" id="ABXJ01000013">
    <property type="protein sequence ID" value="EEA91565.1"/>
    <property type="molecule type" value="Genomic_DNA"/>
</dbReference>
<dbReference type="InterPro" id="IPR006311">
    <property type="entry name" value="TAT_signal"/>
</dbReference>
<keyword evidence="6" id="KW-1185">Reference proteome</keyword>
<dbReference type="AlphaFoldDB" id="B6G852"/>
<dbReference type="SUPFAM" id="SSF53850">
    <property type="entry name" value="Periplasmic binding protein-like II"/>
    <property type="match status" value="1"/>
</dbReference>
<dbReference type="SMART" id="SM00062">
    <property type="entry name" value="PBPb"/>
    <property type="match status" value="1"/>
</dbReference>
<comment type="caution">
    <text evidence="5">The sequence shown here is derived from an EMBL/GenBank/DDBJ whole genome shotgun (WGS) entry which is preliminary data.</text>
</comment>
<gene>
    <name evidence="5" type="ORF">COLSTE_00242</name>
</gene>
<organism evidence="5 6">
    <name type="scientific">Collinsella stercoris DSM 13279</name>
    <dbReference type="NCBI Taxonomy" id="445975"/>
    <lineage>
        <taxon>Bacteria</taxon>
        <taxon>Bacillati</taxon>
        <taxon>Actinomycetota</taxon>
        <taxon>Coriobacteriia</taxon>
        <taxon>Coriobacteriales</taxon>
        <taxon>Coriobacteriaceae</taxon>
        <taxon>Collinsella</taxon>
    </lineage>
</organism>
<dbReference type="HOGENOM" id="CLU_019602_18_4_11"/>
<evidence type="ECO:0000256" key="3">
    <source>
        <dbReference type="ARBA" id="ARBA00022729"/>
    </source>
</evidence>
<dbReference type="PANTHER" id="PTHR30085">
    <property type="entry name" value="AMINO ACID ABC TRANSPORTER PERMEASE"/>
    <property type="match status" value="1"/>
</dbReference>
<protein>
    <submittedName>
        <fullName evidence="5">Tat pathway signal sequence domain protein</fullName>
    </submittedName>
</protein>
<dbReference type="Proteomes" id="UP000003560">
    <property type="component" value="Unassembled WGS sequence"/>
</dbReference>
<keyword evidence="2" id="KW-0813">Transport</keyword>
<dbReference type="InterPro" id="IPR051455">
    <property type="entry name" value="Bact_solute-bind_prot3"/>
</dbReference>
<reference evidence="5 6" key="1">
    <citation type="submission" date="2008-10" db="EMBL/GenBank/DDBJ databases">
        <title>Draft genome sequence of Collinsella stercoris (DSM 13279).</title>
        <authorList>
            <person name="Sudarsanam P."/>
            <person name="Ley R."/>
            <person name="Guruge J."/>
            <person name="Turnbaugh P.J."/>
            <person name="Mahowald M."/>
            <person name="Liep D."/>
            <person name="Gordon J."/>
        </authorList>
    </citation>
    <scope>NUCLEOTIDE SEQUENCE [LARGE SCALE GENOMIC DNA]</scope>
    <source>
        <strain evidence="5 6">DSM 13279</strain>
    </source>
</reference>
<evidence type="ECO:0000256" key="1">
    <source>
        <dbReference type="ARBA" id="ARBA00010333"/>
    </source>
</evidence>
<evidence type="ECO:0000313" key="6">
    <source>
        <dbReference type="Proteomes" id="UP000003560"/>
    </source>
</evidence>
<sequence length="336" mass="36267">MKRERNLMSNSTRSFMFNRRQVLGAAAAGVAALGLTACGGEPAPAPAGSDDANASEDQEPAALDAEAYDKLIASGAVADDATIAASTWAQKIKDAGTMRLGVVQTSMLFSLLNEKDGKLRGFDAGLSQLLVRYILGDESKFESTQVTSDTRESVLQNDQVDAVFATYSITEDRKKLISFAGPYYSTQQSILVLADNDSIEGLEDLAGKNVAAQSGSTGPSIMEELCPDAKLQEFKTDEEARSALAQKRVDAYVIDRNMLFSDMMKQPGKYKMAGEPFGPEDLYGIGMPLDSDGVAFVNDFLAKIEEDGTWEELWKLCIGDRAEIDEVPQPPTIGEL</sequence>
<dbReference type="STRING" id="445975.COLSTE_00242"/>
<dbReference type="PROSITE" id="PS51318">
    <property type="entry name" value="TAT"/>
    <property type="match status" value="1"/>
</dbReference>
<dbReference type="Gene3D" id="3.40.190.10">
    <property type="entry name" value="Periplasmic binding protein-like II"/>
    <property type="match status" value="2"/>
</dbReference>
<reference evidence="5 6" key="2">
    <citation type="submission" date="2008-10" db="EMBL/GenBank/DDBJ databases">
        <authorList>
            <person name="Fulton L."/>
            <person name="Clifton S."/>
            <person name="Fulton B."/>
            <person name="Xu J."/>
            <person name="Minx P."/>
            <person name="Pepin K.H."/>
            <person name="Johnson M."/>
            <person name="Thiruvilangam P."/>
            <person name="Bhonagiri V."/>
            <person name="Nash W.E."/>
            <person name="Mardis E.R."/>
            <person name="Wilson R.K."/>
        </authorList>
    </citation>
    <scope>NUCLEOTIDE SEQUENCE [LARGE SCALE GENOMIC DNA]</scope>
    <source>
        <strain evidence="5 6">DSM 13279</strain>
    </source>
</reference>
<keyword evidence="3" id="KW-0732">Signal</keyword>
<evidence type="ECO:0000259" key="4">
    <source>
        <dbReference type="SMART" id="SM00062"/>
    </source>
</evidence>
<dbReference type="InterPro" id="IPR001638">
    <property type="entry name" value="Solute-binding_3/MltF_N"/>
</dbReference>
<feature type="domain" description="Solute-binding protein family 3/N-terminal" evidence="4">
    <location>
        <begin position="97"/>
        <end position="321"/>
    </location>
</feature>
<evidence type="ECO:0000256" key="2">
    <source>
        <dbReference type="ARBA" id="ARBA00022448"/>
    </source>
</evidence>
<dbReference type="GO" id="GO:0030288">
    <property type="term" value="C:outer membrane-bounded periplasmic space"/>
    <property type="evidence" value="ECO:0007669"/>
    <property type="project" value="TreeGrafter"/>
</dbReference>
<dbReference type="CDD" id="cd13690">
    <property type="entry name" value="PBP2_GluB"/>
    <property type="match status" value="1"/>
</dbReference>
<dbReference type="eggNOG" id="COG0834">
    <property type="taxonomic scope" value="Bacteria"/>
</dbReference>
<accession>B6G852</accession>
<dbReference type="Pfam" id="PF00497">
    <property type="entry name" value="SBP_bac_3"/>
    <property type="match status" value="1"/>
</dbReference>